<keyword evidence="3 9" id="KW-0812">Transmembrane</keyword>
<sequence>MRLEKMKMRTKFNLLMIGVIVYLTMVVFFISKYKIEEAMIEIYRDDVAIQSNLGMSILNERYPGAWNVKEGELYKGNVKINDNNEIFEEIGEITGGIVNIFLKNYTVATNIVVDGVRKIGADADNSIAEAVLGSGEIYVGEADISGNPYLTMYQPVKDENGNNIGMWLVGCPIQAVKNTIISVLLSLLVTIIFTSILAMIATMVLTRSIVRPIKEMNAQLKDIAEGEGDLTKEIHVKSKDEIGDMAAAFNKMLGTLRTRLGQVNYTSQQVAVSSEELLASSEQTASVTNQVTTSIQEVAKTAEVQSKNTEESAGAIAEITGGIQHIADSISTVAEAANETMVQAHDGNEYIQKVVGEVRNMHDATSDTIQVMTNLRNHSDEIGEIIDVIAGIAEQTNLLALNAAIEAARAGEHGKGFAVVAEEVRKLADQSRNSANQIYGIIKIIQEGIIKASNMAKGANAVAKNGLGLAEEAGNSFEKILKSIENVSGQAQDLSTITEELSANVEQVNQSIEKIAELAKANSQSTTEIACASEEQLATVQEVTSSAHALASMAEELRTLVGRFKI</sequence>
<keyword evidence="6 8" id="KW-0807">Transducer</keyword>
<protein>
    <submittedName>
        <fullName evidence="12">HAMP domain-containing protein</fullName>
    </submittedName>
</protein>
<evidence type="ECO:0000313" key="12">
    <source>
        <dbReference type="EMBL" id="KAE9634858.1"/>
    </source>
</evidence>
<dbReference type="Proteomes" id="UP000483018">
    <property type="component" value="Unassembled WGS sequence"/>
</dbReference>
<dbReference type="PROSITE" id="PS50885">
    <property type="entry name" value="HAMP"/>
    <property type="match status" value="1"/>
</dbReference>
<evidence type="ECO:0000256" key="2">
    <source>
        <dbReference type="ARBA" id="ARBA00022475"/>
    </source>
</evidence>
<dbReference type="InterPro" id="IPR033463">
    <property type="entry name" value="sCache_3"/>
</dbReference>
<feature type="transmembrane region" description="Helical" evidence="9">
    <location>
        <begin position="180"/>
        <end position="206"/>
    </location>
</feature>
<dbReference type="SUPFAM" id="SSF103190">
    <property type="entry name" value="Sensory domain-like"/>
    <property type="match status" value="1"/>
</dbReference>
<dbReference type="FunFam" id="1.10.287.950:FF:000001">
    <property type="entry name" value="Methyl-accepting chemotaxis sensory transducer"/>
    <property type="match status" value="1"/>
</dbReference>
<comment type="caution">
    <text evidence="12">The sequence shown here is derived from an EMBL/GenBank/DDBJ whole genome shotgun (WGS) entry which is preliminary data.</text>
</comment>
<reference evidence="12 13" key="1">
    <citation type="submission" date="2019-12" db="EMBL/GenBank/DDBJ databases">
        <title>Defluviitalea raffinosedens, isolated from a biogas fermenter, genome sequencing and characterization.</title>
        <authorList>
            <person name="Rettenmaier R."/>
            <person name="Schneider M."/>
            <person name="Neuhaus K."/>
            <person name="Liebl W."/>
            <person name="Zverlov V."/>
        </authorList>
    </citation>
    <scope>NUCLEOTIDE SEQUENCE [LARGE SCALE GENOMIC DNA]</scope>
    <source>
        <strain evidence="12 13">249c-K6</strain>
    </source>
</reference>
<evidence type="ECO:0000256" key="3">
    <source>
        <dbReference type="ARBA" id="ARBA00022692"/>
    </source>
</evidence>
<comment type="similarity">
    <text evidence="7">Belongs to the methyl-accepting chemotaxis (MCP) protein family.</text>
</comment>
<dbReference type="Pfam" id="PF17202">
    <property type="entry name" value="sCache_3_3"/>
    <property type="match status" value="1"/>
</dbReference>
<dbReference type="GO" id="GO:0005886">
    <property type="term" value="C:plasma membrane"/>
    <property type="evidence" value="ECO:0007669"/>
    <property type="project" value="UniProtKB-SubCell"/>
</dbReference>
<keyword evidence="5 9" id="KW-0472">Membrane</keyword>
<keyword evidence="4 9" id="KW-1133">Transmembrane helix</keyword>
<dbReference type="SMART" id="SM00304">
    <property type="entry name" value="HAMP"/>
    <property type="match status" value="2"/>
</dbReference>
<comment type="subcellular location">
    <subcellularLocation>
        <location evidence="1">Cell membrane</location>
        <topology evidence="1">Multi-pass membrane protein</topology>
    </subcellularLocation>
</comment>
<dbReference type="CDD" id="cd18773">
    <property type="entry name" value="PDC1_HK_sensor"/>
    <property type="match status" value="1"/>
</dbReference>
<organism evidence="12 13">
    <name type="scientific">Defluviitalea raffinosedens</name>
    <dbReference type="NCBI Taxonomy" id="1450156"/>
    <lineage>
        <taxon>Bacteria</taxon>
        <taxon>Bacillati</taxon>
        <taxon>Bacillota</taxon>
        <taxon>Clostridia</taxon>
        <taxon>Lachnospirales</taxon>
        <taxon>Defluviitaleaceae</taxon>
        <taxon>Defluviitalea</taxon>
    </lineage>
</organism>
<dbReference type="CDD" id="cd11386">
    <property type="entry name" value="MCP_signal"/>
    <property type="match status" value="1"/>
</dbReference>
<dbReference type="Pfam" id="PF00015">
    <property type="entry name" value="MCPsignal"/>
    <property type="match status" value="1"/>
</dbReference>
<evidence type="ECO:0000256" key="9">
    <source>
        <dbReference type="SAM" id="Phobius"/>
    </source>
</evidence>
<feature type="transmembrane region" description="Helical" evidence="9">
    <location>
        <begin position="12"/>
        <end position="30"/>
    </location>
</feature>
<dbReference type="PROSITE" id="PS50111">
    <property type="entry name" value="CHEMOTAXIS_TRANSDUC_2"/>
    <property type="match status" value="1"/>
</dbReference>
<keyword evidence="13" id="KW-1185">Reference proteome</keyword>
<dbReference type="Gene3D" id="1.10.287.950">
    <property type="entry name" value="Methyl-accepting chemotaxis protein"/>
    <property type="match status" value="1"/>
</dbReference>
<dbReference type="OrthoDB" id="9814363at2"/>
<evidence type="ECO:0000259" key="11">
    <source>
        <dbReference type="PROSITE" id="PS50885"/>
    </source>
</evidence>
<feature type="domain" description="HAMP" evidence="11">
    <location>
        <begin position="207"/>
        <end position="261"/>
    </location>
</feature>
<evidence type="ECO:0000313" key="13">
    <source>
        <dbReference type="Proteomes" id="UP000483018"/>
    </source>
</evidence>
<evidence type="ECO:0000256" key="4">
    <source>
        <dbReference type="ARBA" id="ARBA00022989"/>
    </source>
</evidence>
<dbReference type="Pfam" id="PF00672">
    <property type="entry name" value="HAMP"/>
    <property type="match status" value="1"/>
</dbReference>
<evidence type="ECO:0000256" key="8">
    <source>
        <dbReference type="PROSITE-ProRule" id="PRU00284"/>
    </source>
</evidence>
<proteinExistence type="inferred from homology"/>
<dbReference type="CDD" id="cd06225">
    <property type="entry name" value="HAMP"/>
    <property type="match status" value="1"/>
</dbReference>
<dbReference type="GO" id="GO:0006935">
    <property type="term" value="P:chemotaxis"/>
    <property type="evidence" value="ECO:0007669"/>
    <property type="project" value="UniProtKB-ARBA"/>
</dbReference>
<keyword evidence="2" id="KW-1003">Cell membrane</keyword>
<dbReference type="PANTHER" id="PTHR32089:SF112">
    <property type="entry name" value="LYSOZYME-LIKE PROTEIN-RELATED"/>
    <property type="match status" value="1"/>
</dbReference>
<gene>
    <name evidence="12" type="ORF">GND95_05955</name>
</gene>
<evidence type="ECO:0000256" key="7">
    <source>
        <dbReference type="ARBA" id="ARBA00029447"/>
    </source>
</evidence>
<dbReference type="SMART" id="SM00283">
    <property type="entry name" value="MA"/>
    <property type="match status" value="1"/>
</dbReference>
<dbReference type="EMBL" id="WSLF01000004">
    <property type="protein sequence ID" value="KAE9634858.1"/>
    <property type="molecule type" value="Genomic_DNA"/>
</dbReference>
<dbReference type="InterPro" id="IPR004089">
    <property type="entry name" value="MCPsignal_dom"/>
</dbReference>
<feature type="domain" description="Methyl-accepting transducer" evidence="10">
    <location>
        <begin position="280"/>
        <end position="516"/>
    </location>
</feature>
<evidence type="ECO:0000256" key="6">
    <source>
        <dbReference type="ARBA" id="ARBA00023224"/>
    </source>
</evidence>
<dbReference type="SUPFAM" id="SSF58104">
    <property type="entry name" value="Methyl-accepting chemotaxis protein (MCP) signaling domain"/>
    <property type="match status" value="1"/>
</dbReference>
<evidence type="ECO:0000259" key="10">
    <source>
        <dbReference type="PROSITE" id="PS50111"/>
    </source>
</evidence>
<dbReference type="GO" id="GO:0007165">
    <property type="term" value="P:signal transduction"/>
    <property type="evidence" value="ECO:0007669"/>
    <property type="project" value="UniProtKB-KW"/>
</dbReference>
<dbReference type="AlphaFoldDB" id="A0A7C8LI41"/>
<dbReference type="InterPro" id="IPR029151">
    <property type="entry name" value="Sensor-like_sf"/>
</dbReference>
<evidence type="ECO:0000256" key="1">
    <source>
        <dbReference type="ARBA" id="ARBA00004651"/>
    </source>
</evidence>
<dbReference type="PANTHER" id="PTHR32089">
    <property type="entry name" value="METHYL-ACCEPTING CHEMOTAXIS PROTEIN MCPB"/>
    <property type="match status" value="1"/>
</dbReference>
<name>A0A7C8LI41_9FIRM</name>
<accession>A0A7C8LI41</accession>
<evidence type="ECO:0000256" key="5">
    <source>
        <dbReference type="ARBA" id="ARBA00023136"/>
    </source>
</evidence>
<dbReference type="RefSeq" id="WP_158739946.1">
    <property type="nucleotide sequence ID" value="NZ_WSLF01000004.1"/>
</dbReference>
<dbReference type="InterPro" id="IPR003660">
    <property type="entry name" value="HAMP_dom"/>
</dbReference>
<dbReference type="Gene3D" id="6.10.340.10">
    <property type="match status" value="1"/>
</dbReference>